<dbReference type="OrthoDB" id="9157388at2"/>
<accession>A0A418WYF0</accession>
<comment type="caution">
    <text evidence="1">The sequence shown here is derived from an EMBL/GenBank/DDBJ whole genome shotgun (WGS) entry which is preliminary data.</text>
</comment>
<proteinExistence type="predicted"/>
<reference evidence="1 2" key="1">
    <citation type="submission" date="2018-09" db="EMBL/GenBank/DDBJ databases">
        <authorList>
            <person name="Zhu H."/>
        </authorList>
    </citation>
    <scope>NUCLEOTIDE SEQUENCE [LARGE SCALE GENOMIC DNA]</scope>
    <source>
        <strain evidence="1 2">K2R10-39</strain>
    </source>
</reference>
<sequence>MTLKTINFFIATVDPHKATVVSFPEFIAIFGGTISSSGKKSKAKSQRDVFVRWWSENRKDLKDLMLLPENYDDWSDFNTYSDLLLFEKDLGYLTSAVLVFLEAPGAIAELGAFSQIDSLSERLVIVVTENHHPRNSFISLGPIRSVAKTQGHANSVCVIPDVKPEELARHILVVVNTLDQKRARTNPNSTFNPEDSQHEILLVLDLVNLFLVCQITELQFLLSHFGIDVKIARLEQILFLLEKTQLVTCQHYGDNKYFVPRKFRKIYVDYTSKSGAASFKRDRAKADIWTEVQKDPFRKNVFELANKGGHAK</sequence>
<dbReference type="InterPro" id="IPR049725">
    <property type="entry name" value="STM3845-like"/>
</dbReference>
<organism evidence="1 2">
    <name type="scientific">Noviherbaspirillum cavernae</name>
    <dbReference type="NCBI Taxonomy" id="2320862"/>
    <lineage>
        <taxon>Bacteria</taxon>
        <taxon>Pseudomonadati</taxon>
        <taxon>Pseudomonadota</taxon>
        <taxon>Betaproteobacteria</taxon>
        <taxon>Burkholderiales</taxon>
        <taxon>Oxalobacteraceae</taxon>
        <taxon>Noviherbaspirillum</taxon>
    </lineage>
</organism>
<name>A0A418WYF0_9BURK</name>
<dbReference type="NCBIfam" id="NF038232">
    <property type="entry name" value="STM3845_fam"/>
    <property type="match status" value="1"/>
</dbReference>
<dbReference type="EMBL" id="QYUN01000002">
    <property type="protein sequence ID" value="RJG05143.1"/>
    <property type="molecule type" value="Genomic_DNA"/>
</dbReference>
<evidence type="ECO:0000313" key="1">
    <source>
        <dbReference type="EMBL" id="RJG05143.1"/>
    </source>
</evidence>
<gene>
    <name evidence="1" type="ORF">D3870_03125</name>
</gene>
<evidence type="ECO:0000313" key="2">
    <source>
        <dbReference type="Proteomes" id="UP000285190"/>
    </source>
</evidence>
<dbReference type="Proteomes" id="UP000285190">
    <property type="component" value="Unassembled WGS sequence"/>
</dbReference>
<keyword evidence="2" id="KW-1185">Reference proteome</keyword>
<dbReference type="RefSeq" id="WP_119736592.1">
    <property type="nucleotide sequence ID" value="NZ_QYUN01000002.1"/>
</dbReference>
<protein>
    <submittedName>
        <fullName evidence="1">Uncharacterized protein</fullName>
    </submittedName>
</protein>
<dbReference type="AlphaFoldDB" id="A0A418WYF0"/>